<protein>
    <submittedName>
        <fullName evidence="9">Uncharacterized protein</fullName>
    </submittedName>
</protein>
<evidence type="ECO:0000256" key="4">
    <source>
        <dbReference type="ARBA" id="ARBA00022519"/>
    </source>
</evidence>
<evidence type="ECO:0000256" key="7">
    <source>
        <dbReference type="ARBA" id="ARBA00023136"/>
    </source>
</evidence>
<dbReference type="STRING" id="314608.KT99_18547"/>
<keyword evidence="5 8" id="KW-0812">Transmembrane</keyword>
<evidence type="ECO:0000313" key="10">
    <source>
        <dbReference type="Proteomes" id="UP000005839"/>
    </source>
</evidence>
<reference evidence="9 10" key="1">
    <citation type="submission" date="2007-10" db="EMBL/GenBank/DDBJ databases">
        <authorList>
            <person name="Yayanos A."/>
            <person name="Ferriera S."/>
            <person name="Johnson J."/>
            <person name="Kravitz S."/>
            <person name="Halpern A."/>
            <person name="Remington K."/>
            <person name="Beeson K."/>
            <person name="Tran B."/>
            <person name="Rogers Y.-H."/>
            <person name="Friedman R."/>
            <person name="Venter J.C."/>
        </authorList>
    </citation>
    <scope>NUCLEOTIDE SEQUENCE [LARGE SCALE GENOMIC DNA]</scope>
    <source>
        <strain evidence="9 10">KT99</strain>
    </source>
</reference>
<keyword evidence="4" id="KW-0997">Cell inner membrane</keyword>
<dbReference type="Proteomes" id="UP000005839">
    <property type="component" value="Unassembled WGS sequence"/>
</dbReference>
<proteinExistence type="predicted"/>
<accession>A9CWM2</accession>
<evidence type="ECO:0000256" key="8">
    <source>
        <dbReference type="SAM" id="Phobius"/>
    </source>
</evidence>
<dbReference type="GO" id="GO:0005886">
    <property type="term" value="C:plasma membrane"/>
    <property type="evidence" value="ECO:0007669"/>
    <property type="project" value="UniProtKB-SubCell"/>
</dbReference>
<comment type="caution">
    <text evidence="9">The sequence shown here is derived from an EMBL/GenBank/DDBJ whole genome shotgun (WGS) entry which is preliminary data.</text>
</comment>
<dbReference type="EMBL" id="ABIC01000002">
    <property type="protein sequence ID" value="EDQ02545.1"/>
    <property type="molecule type" value="Genomic_DNA"/>
</dbReference>
<dbReference type="InterPro" id="IPR018227">
    <property type="entry name" value="Amino_acid_transport_2"/>
</dbReference>
<evidence type="ECO:0000256" key="6">
    <source>
        <dbReference type="ARBA" id="ARBA00022989"/>
    </source>
</evidence>
<keyword evidence="7 8" id="KW-0472">Membrane</keyword>
<feature type="transmembrane region" description="Helical" evidence="8">
    <location>
        <begin position="21"/>
        <end position="41"/>
    </location>
</feature>
<dbReference type="Pfam" id="PF03222">
    <property type="entry name" value="Trp_Tyr_perm"/>
    <property type="match status" value="1"/>
</dbReference>
<evidence type="ECO:0000313" key="9">
    <source>
        <dbReference type="EMBL" id="EDQ02545.1"/>
    </source>
</evidence>
<evidence type="ECO:0000256" key="2">
    <source>
        <dbReference type="ARBA" id="ARBA00022448"/>
    </source>
</evidence>
<evidence type="ECO:0000256" key="5">
    <source>
        <dbReference type="ARBA" id="ARBA00022692"/>
    </source>
</evidence>
<dbReference type="GO" id="GO:0003333">
    <property type="term" value="P:amino acid transmembrane transport"/>
    <property type="evidence" value="ECO:0007669"/>
    <property type="project" value="InterPro"/>
</dbReference>
<keyword evidence="10" id="KW-1185">Reference proteome</keyword>
<gene>
    <name evidence="9" type="ORF">KT99_18547</name>
</gene>
<name>A9CWM2_9GAMM</name>
<sequence>MVTLGTGSVDIINRSLFTLKLIALVIILVLLMPKVSLDYLLELPVH</sequence>
<evidence type="ECO:0000256" key="1">
    <source>
        <dbReference type="ARBA" id="ARBA00004429"/>
    </source>
</evidence>
<keyword evidence="3" id="KW-1003">Cell membrane</keyword>
<evidence type="ECO:0000256" key="3">
    <source>
        <dbReference type="ARBA" id="ARBA00022475"/>
    </source>
</evidence>
<keyword evidence="6 8" id="KW-1133">Transmembrane helix</keyword>
<dbReference type="AlphaFoldDB" id="A9CWM2"/>
<keyword evidence="2" id="KW-0813">Transport</keyword>
<organism evidence="9 10">
    <name type="scientific">Shewanella benthica KT99</name>
    <dbReference type="NCBI Taxonomy" id="314608"/>
    <lineage>
        <taxon>Bacteria</taxon>
        <taxon>Pseudomonadati</taxon>
        <taxon>Pseudomonadota</taxon>
        <taxon>Gammaproteobacteria</taxon>
        <taxon>Alteromonadales</taxon>
        <taxon>Shewanellaceae</taxon>
        <taxon>Shewanella</taxon>
    </lineage>
</organism>
<comment type="subcellular location">
    <subcellularLocation>
        <location evidence="1">Cell inner membrane</location>
        <topology evidence="1">Multi-pass membrane protein</topology>
    </subcellularLocation>
</comment>